<evidence type="ECO:0000313" key="1">
    <source>
        <dbReference type="EMBL" id="GIY34147.1"/>
    </source>
</evidence>
<organism evidence="1 2">
    <name type="scientific">Caerostris extrusa</name>
    <name type="common">Bark spider</name>
    <name type="synonym">Caerostris bankana</name>
    <dbReference type="NCBI Taxonomy" id="172846"/>
    <lineage>
        <taxon>Eukaryota</taxon>
        <taxon>Metazoa</taxon>
        <taxon>Ecdysozoa</taxon>
        <taxon>Arthropoda</taxon>
        <taxon>Chelicerata</taxon>
        <taxon>Arachnida</taxon>
        <taxon>Araneae</taxon>
        <taxon>Araneomorphae</taxon>
        <taxon>Entelegynae</taxon>
        <taxon>Araneoidea</taxon>
        <taxon>Araneidae</taxon>
        <taxon>Caerostris</taxon>
    </lineage>
</organism>
<comment type="caution">
    <text evidence="1">The sequence shown here is derived from an EMBL/GenBank/DDBJ whole genome shotgun (WGS) entry which is preliminary data.</text>
</comment>
<protein>
    <submittedName>
        <fullName evidence="1">Uncharacterized protein</fullName>
    </submittedName>
</protein>
<name>A0AAV4SKW3_CAEEX</name>
<evidence type="ECO:0000313" key="2">
    <source>
        <dbReference type="Proteomes" id="UP001054945"/>
    </source>
</evidence>
<accession>A0AAV4SKW3</accession>
<reference evidence="1 2" key="1">
    <citation type="submission" date="2021-06" db="EMBL/GenBank/DDBJ databases">
        <title>Caerostris extrusa draft genome.</title>
        <authorList>
            <person name="Kono N."/>
            <person name="Arakawa K."/>
        </authorList>
    </citation>
    <scope>NUCLEOTIDE SEQUENCE [LARGE SCALE GENOMIC DNA]</scope>
</reference>
<feature type="non-terminal residue" evidence="1">
    <location>
        <position position="22"/>
    </location>
</feature>
<dbReference type="EMBL" id="BPLR01009732">
    <property type="protein sequence ID" value="GIY34147.1"/>
    <property type="molecule type" value="Genomic_DNA"/>
</dbReference>
<gene>
    <name evidence="1" type="ORF">CEXT_54201</name>
</gene>
<dbReference type="Proteomes" id="UP001054945">
    <property type="component" value="Unassembled WGS sequence"/>
</dbReference>
<sequence length="22" mass="2500">MSRSHLFRATDINSKALTPLQL</sequence>
<keyword evidence="2" id="KW-1185">Reference proteome</keyword>
<proteinExistence type="predicted"/>
<dbReference type="AlphaFoldDB" id="A0AAV4SKW3"/>